<sequence>MPPMKPMTEASVNYGGAGRSHPLSRIMKPEVTMEDNAIKFAASRAAKRLGAKFAVADPAGTMKRMYEALYGRKLEKAGPGPGPGATSSEAKDGGDKEKSKKKDKDKKKKDKKKKDKKKEKKAKSKKKKAKASSSSSSSESSSSGQAAKVGNQAAKAVNHRGETCLAGDW</sequence>
<organism evidence="2 3">
    <name type="scientific">Polarella glacialis</name>
    <name type="common">Dinoflagellate</name>
    <dbReference type="NCBI Taxonomy" id="89957"/>
    <lineage>
        <taxon>Eukaryota</taxon>
        <taxon>Sar</taxon>
        <taxon>Alveolata</taxon>
        <taxon>Dinophyceae</taxon>
        <taxon>Suessiales</taxon>
        <taxon>Suessiaceae</taxon>
        <taxon>Polarella</taxon>
    </lineage>
</organism>
<gene>
    <name evidence="2" type="ORF">PGLA2088_LOCUS46542</name>
</gene>
<dbReference type="EMBL" id="CAJNNW010036228">
    <property type="protein sequence ID" value="CAE8732765.1"/>
    <property type="molecule type" value="Genomic_DNA"/>
</dbReference>
<feature type="region of interest" description="Disordered" evidence="1">
    <location>
        <begin position="73"/>
        <end position="169"/>
    </location>
</feature>
<feature type="compositionally biased region" description="Basic residues" evidence="1">
    <location>
        <begin position="103"/>
        <end position="130"/>
    </location>
</feature>
<reference evidence="2" key="1">
    <citation type="submission" date="2021-02" db="EMBL/GenBank/DDBJ databases">
        <authorList>
            <person name="Dougan E. K."/>
            <person name="Rhodes N."/>
            <person name="Thang M."/>
            <person name="Chan C."/>
        </authorList>
    </citation>
    <scope>NUCLEOTIDE SEQUENCE</scope>
</reference>
<dbReference type="AlphaFoldDB" id="A0A813LLJ0"/>
<feature type="compositionally biased region" description="Basic and acidic residues" evidence="1">
    <location>
        <begin position="89"/>
        <end position="102"/>
    </location>
</feature>
<comment type="caution">
    <text evidence="2">The sequence shown here is derived from an EMBL/GenBank/DDBJ whole genome shotgun (WGS) entry which is preliminary data.</text>
</comment>
<feature type="compositionally biased region" description="Low complexity" evidence="1">
    <location>
        <begin position="131"/>
        <end position="144"/>
    </location>
</feature>
<protein>
    <submittedName>
        <fullName evidence="2">Uncharacterized protein</fullName>
    </submittedName>
</protein>
<evidence type="ECO:0000256" key="1">
    <source>
        <dbReference type="SAM" id="MobiDB-lite"/>
    </source>
</evidence>
<evidence type="ECO:0000313" key="2">
    <source>
        <dbReference type="EMBL" id="CAE8732765.1"/>
    </source>
</evidence>
<feature type="region of interest" description="Disordered" evidence="1">
    <location>
        <begin position="1"/>
        <end position="25"/>
    </location>
</feature>
<evidence type="ECO:0000313" key="3">
    <source>
        <dbReference type="Proteomes" id="UP000626109"/>
    </source>
</evidence>
<proteinExistence type="predicted"/>
<accession>A0A813LLJ0</accession>
<dbReference type="Proteomes" id="UP000626109">
    <property type="component" value="Unassembled WGS sequence"/>
</dbReference>
<name>A0A813LLJ0_POLGL</name>